<protein>
    <submittedName>
        <fullName evidence="1">Gliding motility lipoprotein GldH</fullName>
    </submittedName>
</protein>
<comment type="caution">
    <text evidence="1">The sequence shown here is derived from an EMBL/GenBank/DDBJ whole genome shotgun (WGS) entry which is preliminary data.</text>
</comment>
<reference evidence="1 2" key="1">
    <citation type="submission" date="2024-09" db="EMBL/GenBank/DDBJ databases">
        <authorList>
            <person name="Sun Q."/>
            <person name="Mori K."/>
        </authorList>
    </citation>
    <scope>NUCLEOTIDE SEQUENCE [LARGE SCALE GENOMIC DNA]</scope>
    <source>
        <strain evidence="1 2">ATCC 51272</strain>
    </source>
</reference>
<dbReference type="Proteomes" id="UP001589688">
    <property type="component" value="Unassembled WGS sequence"/>
</dbReference>
<dbReference type="NCBIfam" id="TIGR03511">
    <property type="entry name" value="GldH_lipo"/>
    <property type="match status" value="1"/>
</dbReference>
<proteinExistence type="predicted"/>
<evidence type="ECO:0000313" key="2">
    <source>
        <dbReference type="Proteomes" id="UP001589688"/>
    </source>
</evidence>
<accession>A0ABV5ZMP4</accession>
<dbReference type="InterPro" id="IPR020018">
    <property type="entry name" value="Motility-assoc_lipoprot_GldH"/>
</dbReference>
<keyword evidence="1" id="KW-0449">Lipoprotein</keyword>
<gene>
    <name evidence="1" type="ORF">ACFFK8_08740</name>
</gene>
<organism evidence="1 2">
    <name type="scientific">Hallella seregens ATCC 51272</name>
    <dbReference type="NCBI Taxonomy" id="1336250"/>
    <lineage>
        <taxon>Bacteria</taxon>
        <taxon>Pseudomonadati</taxon>
        <taxon>Bacteroidota</taxon>
        <taxon>Bacteroidia</taxon>
        <taxon>Bacteroidales</taxon>
        <taxon>Prevotellaceae</taxon>
        <taxon>Hallella</taxon>
    </lineage>
</organism>
<sequence>MRKLALMAGSIVALCAACTGGKVYDSYNHTPIAGWEKTDTLAFNVPRLAEGGLYATDLGLRINNAFPFLSLTLIVEQTVFPSMQHRADTLNCRLMDAKGNARGQGVSYYQYHFRVSERALQPGDSLHITVRHDMKREIMPGISDVGIALTRK</sequence>
<name>A0ABV5ZMP4_9BACT</name>
<dbReference type="RefSeq" id="WP_005843996.1">
    <property type="nucleotide sequence ID" value="NZ_JADU01000001.1"/>
</dbReference>
<dbReference type="EMBL" id="JBHLZF010000002">
    <property type="protein sequence ID" value="MFB9897879.1"/>
    <property type="molecule type" value="Genomic_DNA"/>
</dbReference>
<keyword evidence="2" id="KW-1185">Reference proteome</keyword>
<dbReference type="Pfam" id="PF14109">
    <property type="entry name" value="GldH_lipo"/>
    <property type="match status" value="1"/>
</dbReference>
<evidence type="ECO:0000313" key="1">
    <source>
        <dbReference type="EMBL" id="MFB9897879.1"/>
    </source>
</evidence>